<reference evidence="10" key="2">
    <citation type="submission" date="2023-05" db="EMBL/GenBank/DDBJ databases">
        <authorList>
            <consortium name="Lawrence Berkeley National Laboratory"/>
            <person name="Steindorff A."/>
            <person name="Hensen N."/>
            <person name="Bonometti L."/>
            <person name="Westerberg I."/>
            <person name="Brannstrom I.O."/>
            <person name="Guillou S."/>
            <person name="Cros-Aarteil S."/>
            <person name="Calhoun S."/>
            <person name="Haridas S."/>
            <person name="Kuo A."/>
            <person name="Mondo S."/>
            <person name="Pangilinan J."/>
            <person name="Riley R."/>
            <person name="Labutti K."/>
            <person name="Andreopoulos B."/>
            <person name="Lipzen A."/>
            <person name="Chen C."/>
            <person name="Yanf M."/>
            <person name="Daum C."/>
            <person name="Ng V."/>
            <person name="Clum A."/>
            <person name="Ohm R."/>
            <person name="Martin F."/>
            <person name="Silar P."/>
            <person name="Natvig D."/>
            <person name="Lalanne C."/>
            <person name="Gautier V."/>
            <person name="Ament-Velasquez S.L."/>
            <person name="Kruys A."/>
            <person name="Hutchinson M.I."/>
            <person name="Powell A.J."/>
            <person name="Barry K."/>
            <person name="Miller A.N."/>
            <person name="Grigoriev I.V."/>
            <person name="Debuchy R."/>
            <person name="Gladieux P."/>
            <person name="Thoren M.H."/>
            <person name="Johannesson H."/>
        </authorList>
    </citation>
    <scope>NUCLEOTIDE SEQUENCE</scope>
    <source>
        <strain evidence="10">CBS 538.74</strain>
    </source>
</reference>
<dbReference type="GO" id="GO:0006154">
    <property type="term" value="P:adenosine catabolic process"/>
    <property type="evidence" value="ECO:0007669"/>
    <property type="project" value="TreeGrafter"/>
</dbReference>
<evidence type="ECO:0000256" key="8">
    <source>
        <dbReference type="ARBA" id="ARBA00022801"/>
    </source>
</evidence>
<dbReference type="EC" id="3.5.4.4" evidence="4"/>
<evidence type="ECO:0000256" key="3">
    <source>
        <dbReference type="ARBA" id="ARBA00006083"/>
    </source>
</evidence>
<organism evidence="10 11">
    <name type="scientific">Chaetomidium leptoderma</name>
    <dbReference type="NCBI Taxonomy" id="669021"/>
    <lineage>
        <taxon>Eukaryota</taxon>
        <taxon>Fungi</taxon>
        <taxon>Dikarya</taxon>
        <taxon>Ascomycota</taxon>
        <taxon>Pezizomycotina</taxon>
        <taxon>Sordariomycetes</taxon>
        <taxon>Sordariomycetidae</taxon>
        <taxon>Sordariales</taxon>
        <taxon>Chaetomiaceae</taxon>
        <taxon>Chaetomidium</taxon>
    </lineage>
</organism>
<dbReference type="GO" id="GO:0005576">
    <property type="term" value="C:extracellular region"/>
    <property type="evidence" value="ECO:0007669"/>
    <property type="project" value="UniProtKB-SubCell"/>
</dbReference>
<protein>
    <recommendedName>
        <fullName evidence="4">adenosine deaminase</fullName>
        <ecNumber evidence="4">3.5.4.4</ecNumber>
    </recommendedName>
</protein>
<gene>
    <name evidence="10" type="ORF">C8A00DRAFT_34052</name>
</gene>
<dbReference type="AlphaFoldDB" id="A0AAN6ZV82"/>
<dbReference type="GO" id="GO:0046872">
    <property type="term" value="F:metal ion binding"/>
    <property type="evidence" value="ECO:0007669"/>
    <property type="project" value="UniProtKB-KW"/>
</dbReference>
<evidence type="ECO:0000313" key="10">
    <source>
        <dbReference type="EMBL" id="KAK4153215.1"/>
    </source>
</evidence>
<sequence>MAPITDDEWADLVAHELPKTSDPVIQNYLESRRALVAEEQKHRSDHSFRQALSPIAKNACDIVSRIRDEESRTATNEPTCRETAKSWQIIRRLPKGALLRAHCHSLVDIGHVLETAVSTPGMYISCPDGHLATAEARRGGSLRIRFRGKADSETCSLWADTYTRGTFTPLAKAADEYPEGGKQGFMEWLKGRCMVPQQDRDPREALEAYSGVSKLVSGMVYYEPIWRTCLQRLMTNLVEDGIYWLELRLTFPLVYFREGSETPDSDYDHMFQAIGEEVAKFQASDPGRKFWGLRVIWSTMRSQDPRSIIEDADNCIATKLVWPRLVAGYDLGGPESLGRSLADLLPELFWFRKQCALEGVQIPFFLRAGEYLGDGDSDATDGNLFDSLLLGTRRLGNPSSLHKHPRLVEAIRDKRILVETPPVSNDGRGSTAGSSTVNHPLPVLLTQGVSCTLSDDDSGVPSGQDQDVEPRMTNNFWRVLQAWNSTDLATLGSLAENSVRWAAFEDQDAETWARDIRAASVGPGVKAARLQQWAVEWERFCLWIVTEHGDAYGDGREGNPDAPTE</sequence>
<name>A0AAN6ZV82_9PEZI</name>
<dbReference type="Proteomes" id="UP001302745">
    <property type="component" value="Unassembled WGS sequence"/>
</dbReference>
<evidence type="ECO:0000256" key="2">
    <source>
        <dbReference type="ARBA" id="ARBA00004613"/>
    </source>
</evidence>
<evidence type="ECO:0000256" key="9">
    <source>
        <dbReference type="ARBA" id="ARBA00047764"/>
    </source>
</evidence>
<dbReference type="PANTHER" id="PTHR11409">
    <property type="entry name" value="ADENOSINE DEAMINASE"/>
    <property type="match status" value="1"/>
</dbReference>
<accession>A0AAN6ZV82</accession>
<dbReference type="InterPro" id="IPR032466">
    <property type="entry name" value="Metal_Hydrolase"/>
</dbReference>
<proteinExistence type="inferred from homology"/>
<comment type="similarity">
    <text evidence="3">Belongs to the metallo-dependent hydrolases superfamily. Adenosine and AMP deaminases family. ADGF subfamily.</text>
</comment>
<dbReference type="InterPro" id="IPR006330">
    <property type="entry name" value="Ado/ade_deaminase"/>
</dbReference>
<keyword evidence="8" id="KW-0378">Hydrolase</keyword>
<comment type="subcellular location">
    <subcellularLocation>
        <location evidence="2">Secreted</location>
    </subcellularLocation>
</comment>
<reference evidence="10" key="1">
    <citation type="journal article" date="2023" name="Mol. Phylogenet. Evol.">
        <title>Genome-scale phylogeny and comparative genomics of the fungal order Sordariales.</title>
        <authorList>
            <person name="Hensen N."/>
            <person name="Bonometti L."/>
            <person name="Westerberg I."/>
            <person name="Brannstrom I.O."/>
            <person name="Guillou S."/>
            <person name="Cros-Aarteil S."/>
            <person name="Calhoun S."/>
            <person name="Haridas S."/>
            <person name="Kuo A."/>
            <person name="Mondo S."/>
            <person name="Pangilinan J."/>
            <person name="Riley R."/>
            <person name="LaButti K."/>
            <person name="Andreopoulos B."/>
            <person name="Lipzen A."/>
            <person name="Chen C."/>
            <person name="Yan M."/>
            <person name="Daum C."/>
            <person name="Ng V."/>
            <person name="Clum A."/>
            <person name="Steindorff A."/>
            <person name="Ohm R.A."/>
            <person name="Martin F."/>
            <person name="Silar P."/>
            <person name="Natvig D.O."/>
            <person name="Lalanne C."/>
            <person name="Gautier V."/>
            <person name="Ament-Velasquez S.L."/>
            <person name="Kruys A."/>
            <person name="Hutchinson M.I."/>
            <person name="Powell A.J."/>
            <person name="Barry K."/>
            <person name="Miller A.N."/>
            <person name="Grigoriev I.V."/>
            <person name="Debuchy R."/>
            <person name="Gladieux P."/>
            <person name="Hiltunen Thoren M."/>
            <person name="Johannesson H."/>
        </authorList>
    </citation>
    <scope>NUCLEOTIDE SEQUENCE</scope>
    <source>
        <strain evidence="10">CBS 538.74</strain>
    </source>
</reference>
<evidence type="ECO:0000256" key="1">
    <source>
        <dbReference type="ARBA" id="ARBA00001947"/>
    </source>
</evidence>
<evidence type="ECO:0000256" key="5">
    <source>
        <dbReference type="ARBA" id="ARBA00022525"/>
    </source>
</evidence>
<dbReference type="SUPFAM" id="SSF51556">
    <property type="entry name" value="Metallo-dependent hydrolases"/>
    <property type="match status" value="1"/>
</dbReference>
<dbReference type="EMBL" id="MU856947">
    <property type="protein sequence ID" value="KAK4153215.1"/>
    <property type="molecule type" value="Genomic_DNA"/>
</dbReference>
<dbReference type="Gene3D" id="3.20.20.140">
    <property type="entry name" value="Metal-dependent hydrolases"/>
    <property type="match status" value="1"/>
</dbReference>
<evidence type="ECO:0000256" key="4">
    <source>
        <dbReference type="ARBA" id="ARBA00012784"/>
    </source>
</evidence>
<evidence type="ECO:0000256" key="7">
    <source>
        <dbReference type="ARBA" id="ARBA00022729"/>
    </source>
</evidence>
<keyword evidence="5" id="KW-0964">Secreted</keyword>
<keyword evidence="11" id="KW-1185">Reference proteome</keyword>
<comment type="catalytic activity">
    <reaction evidence="9">
        <text>adenosine + H2O + H(+) = inosine + NH4(+)</text>
        <dbReference type="Rhea" id="RHEA:24408"/>
        <dbReference type="ChEBI" id="CHEBI:15377"/>
        <dbReference type="ChEBI" id="CHEBI:15378"/>
        <dbReference type="ChEBI" id="CHEBI:16335"/>
        <dbReference type="ChEBI" id="CHEBI:17596"/>
        <dbReference type="ChEBI" id="CHEBI:28938"/>
        <dbReference type="EC" id="3.5.4.4"/>
    </reaction>
</comment>
<comment type="cofactor">
    <cofactor evidence="1">
        <name>Zn(2+)</name>
        <dbReference type="ChEBI" id="CHEBI:29105"/>
    </cofactor>
</comment>
<evidence type="ECO:0000256" key="6">
    <source>
        <dbReference type="ARBA" id="ARBA00022723"/>
    </source>
</evidence>
<comment type="caution">
    <text evidence="10">The sequence shown here is derived from an EMBL/GenBank/DDBJ whole genome shotgun (WGS) entry which is preliminary data.</text>
</comment>
<dbReference type="GO" id="GO:0004000">
    <property type="term" value="F:adenosine deaminase activity"/>
    <property type="evidence" value="ECO:0007669"/>
    <property type="project" value="TreeGrafter"/>
</dbReference>
<keyword evidence="6" id="KW-0479">Metal-binding</keyword>
<dbReference type="FunFam" id="3.20.20.140:FF:000017">
    <property type="entry name" value="Adenosine deaminase 2"/>
    <property type="match status" value="1"/>
</dbReference>
<dbReference type="GO" id="GO:0046103">
    <property type="term" value="P:inosine biosynthetic process"/>
    <property type="evidence" value="ECO:0007669"/>
    <property type="project" value="TreeGrafter"/>
</dbReference>
<dbReference type="PANTHER" id="PTHR11409:SF39">
    <property type="entry name" value="ADENOSINE DEAMINASE 2"/>
    <property type="match status" value="1"/>
</dbReference>
<keyword evidence="7" id="KW-0732">Signal</keyword>
<evidence type="ECO:0000313" key="11">
    <source>
        <dbReference type="Proteomes" id="UP001302745"/>
    </source>
</evidence>